<dbReference type="Proteomes" id="UP001215078">
    <property type="component" value="Unassembled WGS sequence"/>
</dbReference>
<dbReference type="InterPro" id="IPR032529">
    <property type="entry name" value="BT4661-like"/>
</dbReference>
<dbReference type="EMBL" id="QRJR01000012">
    <property type="protein sequence ID" value="RHH44720.1"/>
    <property type="molecule type" value="Genomic_DNA"/>
</dbReference>
<name>A0A1Y4PZN5_BACOV</name>
<evidence type="ECO:0000313" key="3">
    <source>
        <dbReference type="Proteomes" id="UP000283329"/>
    </source>
</evidence>
<gene>
    <name evidence="2" type="ORF">DW206_14835</name>
    <name evidence="1" type="ORF">PQ628_13850</name>
</gene>
<accession>A0A1Y4PZN5</accession>
<dbReference type="Pfam" id="PF16319">
    <property type="entry name" value="SGBP_BT4661-like"/>
    <property type="match status" value="1"/>
</dbReference>
<sequence length="732" mass="79692">MKSKLLKDISHFLGVLMAVVLVMTYTSCSDEDTTDTTGFALYYLGMTDIGPSMSGIISEPSYKGSVPSDFTITSITLNGEPYMGSDFIINKETGAIEINSAKDTPVGLYKISISCMAGGSYHEYKDIVEVNMMKPVPDGITVEPNEIQIEYSIVSDAESTEELPTAQVKTDGNHVSITKYEIAKSDISSFFNISQTGEITIVRGSDIAPGIHTLSLKLTTGASSEDEGIFENALTINVTSKPLGLTYEPNEGLIEAETAEGPETTFKSEAPMLKGSLENIAYSIKSIEPSTDKIKIDPTTGVLSVDKHHGFEIGQEYVISVKVANKYATDGVSFNNVYTLKVVNRIVPVANFSYPVNVEIYESSPLKVTPDEGLEGDGITFTLKDDLNKQLSIDKNGVVSAKKGHTIPNGDYTITVTASNTKNSKEASFNLKVKNNPNKFSFIRYGNNIGVDAISNANQFRITVDKAADAATILSKFTIEAPTTDITGKNVRWSIRNGKNCDKLEIDENGKISFANAIWPGLDATDPVATNGSGFFFVTATVGEDKDSEFSLEVPVFIHYDLVIAGVHVLYNPFVFQVNPKTIGNSTYSEKPIIKGIDAEALSLFTLDYRRSFNYTAISGTFTNGDPKTSNFLNTLWTKFGEDSGRGVNTGSRNAISYYANIEKNKNTLSYAIGYVDPTNGLALKLNPNKWVLDGEYPNGIFTGQMTFDKTGADPQKGSQVFPLIIWFDPNF</sequence>
<dbReference type="Gene3D" id="2.60.40.2730">
    <property type="match status" value="1"/>
</dbReference>
<dbReference type="Gene3D" id="2.60.40.2720">
    <property type="match status" value="1"/>
</dbReference>
<dbReference type="RefSeq" id="WP_004325350.1">
    <property type="nucleotide sequence ID" value="NZ_BAABYV010000001.1"/>
</dbReference>
<organism evidence="2 3">
    <name type="scientific">Bacteroides ovatus</name>
    <dbReference type="NCBI Taxonomy" id="28116"/>
    <lineage>
        <taxon>Bacteria</taxon>
        <taxon>Pseudomonadati</taxon>
        <taxon>Bacteroidota</taxon>
        <taxon>Bacteroidia</taxon>
        <taxon>Bacteroidales</taxon>
        <taxon>Bacteroidaceae</taxon>
        <taxon>Bacteroides</taxon>
    </lineage>
</organism>
<evidence type="ECO:0000313" key="1">
    <source>
        <dbReference type="EMBL" id="MDC7959291.1"/>
    </source>
</evidence>
<protein>
    <submittedName>
        <fullName evidence="2">DUF4958 domain-containing protein</fullName>
    </submittedName>
    <submittedName>
        <fullName evidence="1">DUF4958 family protein</fullName>
    </submittedName>
</protein>
<evidence type="ECO:0000313" key="2">
    <source>
        <dbReference type="EMBL" id="RHH44720.1"/>
    </source>
</evidence>
<dbReference type="AlphaFoldDB" id="A0A1Y4PZN5"/>
<reference evidence="1" key="2">
    <citation type="submission" date="2022-10" db="EMBL/GenBank/DDBJ databases">
        <title>Human gut microbiome strain richness.</title>
        <authorList>
            <person name="Chen-Liaw A."/>
        </authorList>
    </citation>
    <scope>NUCLEOTIDE SEQUENCE</scope>
    <source>
        <strain evidence="1">RTP21484st1_H8_RTP21484_190118</strain>
    </source>
</reference>
<proteinExistence type="predicted"/>
<dbReference type="Gene3D" id="2.60.40.2710">
    <property type="match status" value="1"/>
</dbReference>
<comment type="caution">
    <text evidence="2">The sequence shown here is derived from an EMBL/GenBank/DDBJ whole genome shotgun (WGS) entry which is preliminary data.</text>
</comment>
<dbReference type="Gene3D" id="2.30.30.1270">
    <property type="match status" value="1"/>
</dbReference>
<dbReference type="Gene3D" id="2.60.40.10">
    <property type="entry name" value="Immunoglobulins"/>
    <property type="match status" value="1"/>
</dbReference>
<dbReference type="Gene3D" id="2.60.40.60">
    <property type="entry name" value="Cadherins"/>
    <property type="match status" value="1"/>
</dbReference>
<dbReference type="EMBL" id="JAQQPO010000015">
    <property type="protein sequence ID" value="MDC7959291.1"/>
    <property type="molecule type" value="Genomic_DNA"/>
</dbReference>
<reference evidence="2 3" key="1">
    <citation type="submission" date="2018-08" db="EMBL/GenBank/DDBJ databases">
        <title>A genome reference for cultivated species of the human gut microbiota.</title>
        <authorList>
            <person name="Zou Y."/>
            <person name="Xue W."/>
            <person name="Luo G."/>
        </authorList>
    </citation>
    <scope>NUCLEOTIDE SEQUENCE [LARGE SCALE GENOMIC DNA]</scope>
    <source>
        <strain evidence="2 3">AM17-48</strain>
    </source>
</reference>
<dbReference type="Proteomes" id="UP000283329">
    <property type="component" value="Unassembled WGS sequence"/>
</dbReference>
<dbReference type="InterPro" id="IPR013783">
    <property type="entry name" value="Ig-like_fold"/>
</dbReference>